<dbReference type="InterPro" id="IPR053134">
    <property type="entry name" value="RNA-dir_DNA_polymerase"/>
</dbReference>
<name>A0AAF0R6I9_SOLVR</name>
<organism evidence="1 2">
    <name type="scientific">Solanum verrucosum</name>
    <dbReference type="NCBI Taxonomy" id="315347"/>
    <lineage>
        <taxon>Eukaryota</taxon>
        <taxon>Viridiplantae</taxon>
        <taxon>Streptophyta</taxon>
        <taxon>Embryophyta</taxon>
        <taxon>Tracheophyta</taxon>
        <taxon>Spermatophyta</taxon>
        <taxon>Magnoliopsida</taxon>
        <taxon>eudicotyledons</taxon>
        <taxon>Gunneridae</taxon>
        <taxon>Pentapetalae</taxon>
        <taxon>asterids</taxon>
        <taxon>lamiids</taxon>
        <taxon>Solanales</taxon>
        <taxon>Solanaceae</taxon>
        <taxon>Solanoideae</taxon>
        <taxon>Solaneae</taxon>
        <taxon>Solanum</taxon>
    </lineage>
</organism>
<accession>A0AAF0R6I9</accession>
<dbReference type="SUPFAM" id="SSF56672">
    <property type="entry name" value="DNA/RNA polymerases"/>
    <property type="match status" value="1"/>
</dbReference>
<dbReference type="Gene3D" id="3.10.10.10">
    <property type="entry name" value="HIV Type 1 Reverse Transcriptase, subunit A, domain 1"/>
    <property type="match status" value="1"/>
</dbReference>
<dbReference type="AlphaFoldDB" id="A0AAF0R6I9"/>
<reference evidence="1" key="1">
    <citation type="submission" date="2023-08" db="EMBL/GenBank/DDBJ databases">
        <title>A de novo genome assembly of Solanum verrucosum Schlechtendal, a Mexican diploid species geographically isolated from the other diploid A-genome species in potato relatives.</title>
        <authorList>
            <person name="Hosaka K."/>
        </authorList>
    </citation>
    <scope>NUCLEOTIDE SEQUENCE</scope>
    <source>
        <tissue evidence="1">Young leaves</tissue>
    </source>
</reference>
<dbReference type="InterPro" id="IPR043128">
    <property type="entry name" value="Rev_trsase/Diguanyl_cyclase"/>
</dbReference>
<dbReference type="Proteomes" id="UP001234989">
    <property type="component" value="Chromosome 6"/>
</dbReference>
<dbReference type="Gene3D" id="3.30.70.270">
    <property type="match status" value="1"/>
</dbReference>
<evidence type="ECO:0000313" key="1">
    <source>
        <dbReference type="EMBL" id="WMV33585.1"/>
    </source>
</evidence>
<keyword evidence="2" id="KW-1185">Reference proteome</keyword>
<gene>
    <name evidence="1" type="ORF">MTR67_026970</name>
</gene>
<dbReference type="PANTHER" id="PTHR24559:SF444">
    <property type="entry name" value="REVERSE TRANSCRIPTASE DOMAIN-CONTAINING PROTEIN"/>
    <property type="match status" value="1"/>
</dbReference>
<evidence type="ECO:0000313" key="2">
    <source>
        <dbReference type="Proteomes" id="UP001234989"/>
    </source>
</evidence>
<sequence length="217" mass="24944">MMEKECLSYLARIHDLTKDPSHLETMRVVREFMDVFPTNLPSVPQDRDIDFYIDLEPGTRPISISPYQIALTSFKNRYGSYEFVVMSFGLTNSPTAFIELRNRGNHVHLLRIILQSLREDKLYEKISKCEFWLESVAFLGHVVTKEGIMGDQAKKTPSVGSLAFLKAEQRPLALEEQIGTKLELSTIFHPQSDGKYEQAIHMLEDMLWACVMDFVGH</sequence>
<dbReference type="EMBL" id="CP133617">
    <property type="protein sequence ID" value="WMV33585.1"/>
    <property type="molecule type" value="Genomic_DNA"/>
</dbReference>
<dbReference type="PANTHER" id="PTHR24559">
    <property type="entry name" value="TRANSPOSON TY3-I GAG-POL POLYPROTEIN"/>
    <property type="match status" value="1"/>
</dbReference>
<proteinExistence type="predicted"/>
<dbReference type="InterPro" id="IPR043502">
    <property type="entry name" value="DNA/RNA_pol_sf"/>
</dbReference>
<protein>
    <submittedName>
        <fullName evidence="1">Uncharacterized protein</fullName>
    </submittedName>
</protein>